<sequence>MLTILRGLRRLGGNGATLVALVATSTLLAVCGSLLAGGIRDEVPAQRYAGAPIVVGGSDVAVVSREGREKSVDLPGPRPLGGEVVDVVRDRARGAGATVVPDVSARVAARSTEDWIPVVAHGWSAHVLAPLRLVSGTAPATSGQVVVDAALGWSVGNTIEVLTESGPQSRTVVGTVALPGDAAPREPAIYLTDESARAMARRGSQDTVAAVGILPPANGFDAEKLAEDLSEALKDKGAVVATGNERGRVEFADVARARVDLQTLSGSLLAIVVLVTLIVVGSTCAVALSRRRGDVATLRAIGATPRQMEHLVVAEMAVVGAVAGVIGLVPASLMTTVLGGLLRGVGLLPRDFALSLDVIPGVAAVLLTTLIAVATGWATGRRSALVSPVAAMSSAAADERGAPRWMLVVGGALSVVGIAASFLPLVVKGIVGVAVASGGGLLLVFGAALLTRPVVGALLQVVARRLLASTTPHRWLAGAGMAGQAARLAAGVAPMMLIVGISLVQILVPASLAAAAQREAAAGLKTDHAVVGNGFGLPATTAPGGAVAVARQKVVGVTTVLGGPERFDYLATGFRGRLGEVVDLGLQPGATWDPASPLSADQAVVGTMTAASLGVSVGDEVELVLADGAKVTPRVVGIHERGLGLGDVIVNYDLLTSHRAVPDAAGSTADFLLLPRNAEPPRIGEIVAAAKAFGGGGDAVSNGIFASTVPLFALFAYVAVSVANSLVLSVTSRTSTFAMLRRIGADRRQLARSLVVEGVGVVVAAVGLGTVTALLPMVTVAFGLTGNPWPAIPWWFYLAVVAAVSALAMAAVVLPGRLVLHQRLDR</sequence>
<comment type="caution">
    <text evidence="9">The sequence shown here is derived from an EMBL/GenBank/DDBJ whole genome shotgun (WGS) entry which is preliminary data.</text>
</comment>
<dbReference type="PANTHER" id="PTHR30489:SF0">
    <property type="entry name" value="LIPOPROTEIN-RELEASING SYSTEM TRANSMEMBRANE PROTEIN LOLE"/>
    <property type="match status" value="1"/>
</dbReference>
<keyword evidence="4 7" id="KW-0812">Transmembrane</keyword>
<evidence type="ECO:0000256" key="7">
    <source>
        <dbReference type="SAM" id="Phobius"/>
    </source>
</evidence>
<comment type="subcellular location">
    <subcellularLocation>
        <location evidence="1">Cell membrane</location>
        <topology evidence="1">Multi-pass membrane protein</topology>
    </subcellularLocation>
</comment>
<evidence type="ECO:0000259" key="8">
    <source>
        <dbReference type="Pfam" id="PF02687"/>
    </source>
</evidence>
<feature type="transmembrane region" description="Helical" evidence="7">
    <location>
        <begin position="268"/>
        <end position="289"/>
    </location>
</feature>
<evidence type="ECO:0000256" key="1">
    <source>
        <dbReference type="ARBA" id="ARBA00004651"/>
    </source>
</evidence>
<feature type="transmembrane region" description="Helical" evidence="7">
    <location>
        <begin position="754"/>
        <end position="782"/>
    </location>
</feature>
<feature type="transmembrane region" description="Helical" evidence="7">
    <location>
        <begin position="405"/>
        <end position="423"/>
    </location>
</feature>
<reference evidence="9 10" key="1">
    <citation type="submission" date="2022-06" db="EMBL/GenBank/DDBJ databases">
        <title>Genomic Encyclopedia of Archaeal and Bacterial Type Strains, Phase II (KMG-II): from individual species to whole genera.</title>
        <authorList>
            <person name="Goeker M."/>
        </authorList>
    </citation>
    <scope>NUCLEOTIDE SEQUENCE [LARGE SCALE GENOMIC DNA]</scope>
    <source>
        <strain evidence="9 10">DSM 40477</strain>
    </source>
</reference>
<dbReference type="EMBL" id="JAMTCP010000007">
    <property type="protein sequence ID" value="MCP2258235.1"/>
    <property type="molecule type" value="Genomic_DNA"/>
</dbReference>
<feature type="domain" description="ABC3 transporter permease C-terminal" evidence="8">
    <location>
        <begin position="714"/>
        <end position="822"/>
    </location>
</feature>
<organism evidence="9 10">
    <name type="scientific">Streptoalloteichus tenebrarius (strain ATCC 17920 / DSM 40477 / JCM 4838 / CBS 697.72 / NBRC 16177 / NCIMB 11028 / NRRL B-12390 / A12253. 1 / ISP 5477)</name>
    <name type="common">Streptomyces tenebrarius</name>
    <dbReference type="NCBI Taxonomy" id="1933"/>
    <lineage>
        <taxon>Bacteria</taxon>
        <taxon>Bacillati</taxon>
        <taxon>Actinomycetota</taxon>
        <taxon>Actinomycetes</taxon>
        <taxon>Pseudonocardiales</taxon>
        <taxon>Pseudonocardiaceae</taxon>
        <taxon>Streptoalloteichus</taxon>
    </lineage>
</organism>
<name>A0ABT1HRT8_STRSD</name>
<feature type="transmembrane region" description="Helical" evidence="7">
    <location>
        <begin position="794"/>
        <end position="820"/>
    </location>
</feature>
<feature type="transmembrane region" description="Helical" evidence="7">
    <location>
        <begin position="488"/>
        <end position="508"/>
    </location>
</feature>
<feature type="transmembrane region" description="Helical" evidence="7">
    <location>
        <begin position="310"/>
        <end position="338"/>
    </location>
</feature>
<gene>
    <name evidence="9" type="ORF">LX15_001929</name>
</gene>
<evidence type="ECO:0000256" key="4">
    <source>
        <dbReference type="ARBA" id="ARBA00022692"/>
    </source>
</evidence>
<keyword evidence="6 7" id="KW-0472">Membrane</keyword>
<dbReference type="PANTHER" id="PTHR30489">
    <property type="entry name" value="LIPOPROTEIN-RELEASING SYSTEM TRANSMEMBRANE PROTEIN LOLE"/>
    <property type="match status" value="1"/>
</dbReference>
<evidence type="ECO:0000256" key="6">
    <source>
        <dbReference type="ARBA" id="ARBA00023136"/>
    </source>
</evidence>
<dbReference type="Pfam" id="PF02687">
    <property type="entry name" value="FtsX"/>
    <property type="match status" value="2"/>
</dbReference>
<feature type="domain" description="ABC3 transporter permease C-terminal" evidence="8">
    <location>
        <begin position="267"/>
        <end position="383"/>
    </location>
</feature>
<feature type="transmembrane region" description="Helical" evidence="7">
    <location>
        <begin position="358"/>
        <end position="378"/>
    </location>
</feature>
<proteinExistence type="inferred from homology"/>
<accession>A0ABT1HRT8</accession>
<evidence type="ECO:0000313" key="10">
    <source>
        <dbReference type="Proteomes" id="UP001205311"/>
    </source>
</evidence>
<feature type="transmembrane region" description="Helical" evidence="7">
    <location>
        <begin position="711"/>
        <end position="733"/>
    </location>
</feature>
<dbReference type="RefSeq" id="WP_253669168.1">
    <property type="nucleotide sequence ID" value="NZ_JAMTCP010000007.1"/>
</dbReference>
<evidence type="ECO:0000256" key="5">
    <source>
        <dbReference type="ARBA" id="ARBA00022989"/>
    </source>
</evidence>
<evidence type="ECO:0000313" key="9">
    <source>
        <dbReference type="EMBL" id="MCP2258235.1"/>
    </source>
</evidence>
<comment type="similarity">
    <text evidence="2">Belongs to the ABC-4 integral membrane protein family. LolC/E subfamily.</text>
</comment>
<evidence type="ECO:0000256" key="2">
    <source>
        <dbReference type="ARBA" id="ARBA00005236"/>
    </source>
</evidence>
<evidence type="ECO:0000256" key="3">
    <source>
        <dbReference type="ARBA" id="ARBA00022475"/>
    </source>
</evidence>
<dbReference type="InterPro" id="IPR003838">
    <property type="entry name" value="ABC3_permease_C"/>
</dbReference>
<keyword evidence="3" id="KW-1003">Cell membrane</keyword>
<feature type="transmembrane region" description="Helical" evidence="7">
    <location>
        <begin position="429"/>
        <end position="450"/>
    </location>
</feature>
<keyword evidence="10" id="KW-1185">Reference proteome</keyword>
<dbReference type="Proteomes" id="UP001205311">
    <property type="component" value="Unassembled WGS sequence"/>
</dbReference>
<keyword evidence="5 7" id="KW-1133">Transmembrane helix</keyword>
<dbReference type="InterPro" id="IPR051447">
    <property type="entry name" value="Lipoprotein-release_system"/>
</dbReference>
<protein>
    <submittedName>
        <fullName evidence="9">ABC transport system permease protein</fullName>
    </submittedName>
</protein>